<dbReference type="InterPro" id="IPR020625">
    <property type="entry name" value="Schiff_base-form_aldolases_AS"/>
</dbReference>
<dbReference type="EC" id="4.3.3.7" evidence="4"/>
<comment type="similarity">
    <text evidence="3">Belongs to the DapA family.</text>
</comment>
<keyword evidence="7" id="KW-0457">Lysine biosynthesis</keyword>
<keyword evidence="5" id="KW-0028">Amino-acid biosynthesis</keyword>
<comment type="function">
    <text evidence="1">Catalyzes the condensation of (S)-aspartate-beta-semialdehyde [(S)-ASA] and pyruvate to 4-hydroxy-tetrahydrodipicolinate (HTPA).</text>
</comment>
<dbReference type="GO" id="GO:0008840">
    <property type="term" value="F:4-hydroxy-tetrahydrodipicolinate synthase activity"/>
    <property type="evidence" value="ECO:0007669"/>
    <property type="project" value="UniProtKB-EC"/>
</dbReference>
<dbReference type="GO" id="GO:0019877">
    <property type="term" value="P:diaminopimelate biosynthetic process"/>
    <property type="evidence" value="ECO:0007669"/>
    <property type="project" value="UniProtKB-KW"/>
</dbReference>
<evidence type="ECO:0000256" key="1">
    <source>
        <dbReference type="ARBA" id="ARBA00003294"/>
    </source>
</evidence>
<reference evidence="12" key="1">
    <citation type="journal article" date="2019" name="Nat. Commun.">
        <title>The genome of broomcorn millet.</title>
        <authorList>
            <person name="Zou C."/>
            <person name="Miki D."/>
            <person name="Li D."/>
            <person name="Tang Q."/>
            <person name="Xiao L."/>
            <person name="Rajput S."/>
            <person name="Deng P."/>
            <person name="Jia W."/>
            <person name="Huang R."/>
            <person name="Zhang M."/>
            <person name="Sun Y."/>
            <person name="Hu J."/>
            <person name="Fu X."/>
            <person name="Schnable P.S."/>
            <person name="Li F."/>
            <person name="Zhang H."/>
            <person name="Feng B."/>
            <person name="Zhu X."/>
            <person name="Liu R."/>
            <person name="Schnable J.C."/>
            <person name="Zhu J.-K."/>
            <person name="Zhang H."/>
        </authorList>
    </citation>
    <scope>NUCLEOTIDE SEQUENCE [LARGE SCALE GENOMIC DNA]</scope>
</reference>
<comment type="caution">
    <text evidence="11">The sequence shown here is derived from an EMBL/GenBank/DDBJ whole genome shotgun (WGS) entry which is preliminary data.</text>
</comment>
<evidence type="ECO:0000256" key="2">
    <source>
        <dbReference type="ARBA" id="ARBA00005120"/>
    </source>
</evidence>
<dbReference type="NCBIfam" id="TIGR00674">
    <property type="entry name" value="dapA"/>
    <property type="match status" value="1"/>
</dbReference>
<dbReference type="AlphaFoldDB" id="A0A3L6P9Y2"/>
<keyword evidence="12" id="KW-1185">Reference proteome</keyword>
<dbReference type="Proteomes" id="UP000275267">
    <property type="component" value="Unassembled WGS sequence"/>
</dbReference>
<dbReference type="UniPathway" id="UPA00034">
    <property type="reaction ID" value="UER00017"/>
</dbReference>
<keyword evidence="9" id="KW-0704">Schiff base</keyword>
<evidence type="ECO:0000256" key="4">
    <source>
        <dbReference type="ARBA" id="ARBA00012086"/>
    </source>
</evidence>
<keyword evidence="8" id="KW-0456">Lyase</keyword>
<proteinExistence type="inferred from homology"/>
<dbReference type="PANTHER" id="PTHR12128">
    <property type="entry name" value="DIHYDRODIPICOLINATE SYNTHASE"/>
    <property type="match status" value="1"/>
</dbReference>
<dbReference type="GO" id="GO:0009089">
    <property type="term" value="P:lysine biosynthetic process via diaminopimelate"/>
    <property type="evidence" value="ECO:0007669"/>
    <property type="project" value="UniProtKB-UniPathway"/>
</dbReference>
<accession>A0A3L6P9Y2</accession>
<comment type="pathway">
    <text evidence="2">Amino-acid biosynthesis; L-lysine biosynthesis via DAP pathway; (S)-tetrahydrodipicolinate from L-aspartate: step 3/4.</text>
</comment>
<dbReference type="PROSITE" id="PS00666">
    <property type="entry name" value="DHDPS_2"/>
    <property type="match status" value="1"/>
</dbReference>
<evidence type="ECO:0000256" key="10">
    <source>
        <dbReference type="ARBA" id="ARBA00047836"/>
    </source>
</evidence>
<organism evidence="11 12">
    <name type="scientific">Panicum miliaceum</name>
    <name type="common">Proso millet</name>
    <name type="synonym">Broomcorn millet</name>
    <dbReference type="NCBI Taxonomy" id="4540"/>
    <lineage>
        <taxon>Eukaryota</taxon>
        <taxon>Viridiplantae</taxon>
        <taxon>Streptophyta</taxon>
        <taxon>Embryophyta</taxon>
        <taxon>Tracheophyta</taxon>
        <taxon>Spermatophyta</taxon>
        <taxon>Magnoliopsida</taxon>
        <taxon>Liliopsida</taxon>
        <taxon>Poales</taxon>
        <taxon>Poaceae</taxon>
        <taxon>PACMAD clade</taxon>
        <taxon>Panicoideae</taxon>
        <taxon>Panicodae</taxon>
        <taxon>Paniceae</taxon>
        <taxon>Panicinae</taxon>
        <taxon>Panicum</taxon>
        <taxon>Panicum sect. Panicum</taxon>
    </lineage>
</organism>
<dbReference type="PRINTS" id="PR00146">
    <property type="entry name" value="DHPICSNTHASE"/>
</dbReference>
<dbReference type="InterPro" id="IPR002220">
    <property type="entry name" value="DapA-like"/>
</dbReference>
<dbReference type="CDD" id="cd00950">
    <property type="entry name" value="DHDPS"/>
    <property type="match status" value="1"/>
</dbReference>
<evidence type="ECO:0000256" key="7">
    <source>
        <dbReference type="ARBA" id="ARBA00023154"/>
    </source>
</evidence>
<evidence type="ECO:0000256" key="5">
    <source>
        <dbReference type="ARBA" id="ARBA00022605"/>
    </source>
</evidence>
<evidence type="ECO:0000256" key="9">
    <source>
        <dbReference type="ARBA" id="ARBA00023270"/>
    </source>
</evidence>
<comment type="catalytic activity">
    <reaction evidence="10">
        <text>L-aspartate 4-semialdehyde + pyruvate = (2S,4S)-4-hydroxy-2,3,4,5-tetrahydrodipicolinate + H2O + H(+)</text>
        <dbReference type="Rhea" id="RHEA:34171"/>
        <dbReference type="ChEBI" id="CHEBI:15361"/>
        <dbReference type="ChEBI" id="CHEBI:15377"/>
        <dbReference type="ChEBI" id="CHEBI:15378"/>
        <dbReference type="ChEBI" id="CHEBI:67139"/>
        <dbReference type="ChEBI" id="CHEBI:537519"/>
        <dbReference type="EC" id="4.3.3.7"/>
    </reaction>
</comment>
<dbReference type="SMART" id="SM01130">
    <property type="entry name" value="DHDPS"/>
    <property type="match status" value="1"/>
</dbReference>
<dbReference type="PROSITE" id="PS00665">
    <property type="entry name" value="DHDPS_1"/>
    <property type="match status" value="1"/>
</dbReference>
<sequence length="494" mass="54112">MESIWGALMGEYMSKLIGAGGTTQNFGGGTSRLGWRDGNFGLVAARGPKKKSPTRLSKPKAQQQRYLASEKLDERTLAAAAHASTTHRRELNTSLTSQPPVHQAPAILHDFAADANASPPDADDLPSLKWLRSDSEPLFSLDRCMAEAIPFWASFCFCRAGRGKFSLAAITLDDYLPMRSTEVKNRTSTGDITSLRLITAVKTPYLPDGRFDLEAYDSLINMQIEGGAEGVIVGGTTGEGHLMSWDEHIMLIGHTVNCFGTRIKVIGNTGSNSTREAVHATEQGFAVGMHAALHINPYYGKTSIDGMISHFEAVLPMGPTIIYNVPSRTAQDIPPEVIMAISGYPNMAGVKECVGHERVKHYTDKGIAIWSGNDDECHDSRWQYGATGVISVASNLVPGLMHSLMYEGENATLNEKLLPLMKWLFCQPNPIALNTALAQLGVARPVFRLPYVPLPLEKRIEFVRIVEAIGRENFVGQKEVRILDDDDIVLISRY</sequence>
<keyword evidence="6" id="KW-0220">Diaminopimelate biosynthesis</keyword>
<protein>
    <recommendedName>
        <fullName evidence="4">4-hydroxy-tetrahydrodipicolinate synthase</fullName>
        <ecNumber evidence="4">4.3.3.7</ecNumber>
    </recommendedName>
</protein>
<evidence type="ECO:0000256" key="3">
    <source>
        <dbReference type="ARBA" id="ARBA00007592"/>
    </source>
</evidence>
<dbReference type="EMBL" id="PQIB02000018">
    <property type="protein sequence ID" value="RLM54190.1"/>
    <property type="molecule type" value="Genomic_DNA"/>
</dbReference>
<evidence type="ECO:0000256" key="6">
    <source>
        <dbReference type="ARBA" id="ARBA00022915"/>
    </source>
</evidence>
<dbReference type="Gene3D" id="3.20.20.70">
    <property type="entry name" value="Aldolase class I"/>
    <property type="match status" value="1"/>
</dbReference>
<dbReference type="InterPro" id="IPR005263">
    <property type="entry name" value="DapA"/>
</dbReference>
<dbReference type="PANTHER" id="PTHR12128:SF57">
    <property type="entry name" value="4-HYDROXY-TETRAHYDRODIPICOLINATE SYNTHASE, CHLOROPLASTIC"/>
    <property type="match status" value="1"/>
</dbReference>
<gene>
    <name evidence="11" type="ORF">C2845_PM10G18050</name>
</gene>
<name>A0A3L6P9Y2_PANMI</name>
<evidence type="ECO:0000313" key="12">
    <source>
        <dbReference type="Proteomes" id="UP000275267"/>
    </source>
</evidence>
<dbReference type="SUPFAM" id="SSF51569">
    <property type="entry name" value="Aldolase"/>
    <property type="match status" value="1"/>
</dbReference>
<dbReference type="Pfam" id="PF00701">
    <property type="entry name" value="DHDPS"/>
    <property type="match status" value="1"/>
</dbReference>
<dbReference type="InterPro" id="IPR013785">
    <property type="entry name" value="Aldolase_TIM"/>
</dbReference>
<evidence type="ECO:0000256" key="8">
    <source>
        <dbReference type="ARBA" id="ARBA00023239"/>
    </source>
</evidence>
<dbReference type="InterPro" id="IPR020624">
    <property type="entry name" value="Schiff_base-form_aldolases_CS"/>
</dbReference>
<dbReference type="OrthoDB" id="191315at2759"/>
<evidence type="ECO:0000313" key="11">
    <source>
        <dbReference type="EMBL" id="RLM54190.1"/>
    </source>
</evidence>
<dbReference type="STRING" id="4540.A0A3L6P9Y2"/>